<proteinExistence type="predicted"/>
<keyword evidence="3" id="KW-1185">Reference proteome</keyword>
<accession>A0A8E5MI75</accession>
<dbReference type="Proteomes" id="UP000027002">
    <property type="component" value="Chromosome 4"/>
</dbReference>
<dbReference type="OrthoDB" id="4633509at2759"/>
<keyword evidence="1" id="KW-0175">Coiled coil</keyword>
<dbReference type="RefSeq" id="XP_042997945.1">
    <property type="nucleotide sequence ID" value="XM_043142011.1"/>
</dbReference>
<dbReference type="AlphaFoldDB" id="A0A8E5MI75"/>
<evidence type="ECO:0000256" key="1">
    <source>
        <dbReference type="SAM" id="Coils"/>
    </source>
</evidence>
<protein>
    <submittedName>
        <fullName evidence="2">Uncharacterized protein</fullName>
    </submittedName>
</protein>
<name>A0A8E5MI75_USTVR</name>
<feature type="coiled-coil region" evidence="1">
    <location>
        <begin position="215"/>
        <end position="242"/>
    </location>
</feature>
<reference evidence="2" key="1">
    <citation type="submission" date="2020-03" db="EMBL/GenBank/DDBJ databases">
        <title>A mixture of massive structural variations and highly conserved coding sequences in Ustilaginoidea virens genome.</title>
        <authorList>
            <person name="Zhang K."/>
            <person name="Zhao Z."/>
            <person name="Zhang Z."/>
            <person name="Li Y."/>
            <person name="Hsiang T."/>
            <person name="Sun W."/>
        </authorList>
    </citation>
    <scope>NUCLEOTIDE SEQUENCE</scope>
    <source>
        <strain evidence="2">UV-8b</strain>
    </source>
</reference>
<dbReference type="GeneID" id="66065291"/>
<evidence type="ECO:0000313" key="3">
    <source>
        <dbReference type="Proteomes" id="UP000027002"/>
    </source>
</evidence>
<dbReference type="EMBL" id="CP072756">
    <property type="protein sequence ID" value="QUC20272.1"/>
    <property type="molecule type" value="Genomic_DNA"/>
</dbReference>
<organism evidence="2 3">
    <name type="scientific">Ustilaginoidea virens</name>
    <name type="common">Rice false smut fungus</name>
    <name type="synonym">Villosiclava virens</name>
    <dbReference type="NCBI Taxonomy" id="1159556"/>
    <lineage>
        <taxon>Eukaryota</taxon>
        <taxon>Fungi</taxon>
        <taxon>Dikarya</taxon>
        <taxon>Ascomycota</taxon>
        <taxon>Pezizomycotina</taxon>
        <taxon>Sordariomycetes</taxon>
        <taxon>Hypocreomycetidae</taxon>
        <taxon>Hypocreales</taxon>
        <taxon>Clavicipitaceae</taxon>
        <taxon>Ustilaginoidea</taxon>
    </lineage>
</organism>
<dbReference type="KEGG" id="uvi:66065291"/>
<gene>
    <name evidence="2" type="ORF">UV8b_04513</name>
</gene>
<evidence type="ECO:0000313" key="2">
    <source>
        <dbReference type="EMBL" id="QUC20272.1"/>
    </source>
</evidence>
<sequence>MPSVLEALQWSTAPLDVSSAPPGTITRVRSDNTVDMWSDWEDFTYDNIMAIYGNDLRIINSALDSMVTLREYAPYYTHGSRCYCGEYQSLVPGDTKPSHKWNPDMFETKPDVWQMPLNQVATYIAYARVRYGFIVTDREAVVLRFSREATAAGVGTSLPQRLGRNVSFQLPSEPSVLSSESYGDSASGWDFFVEYKAIPWCNNEIMSDNMTFGDDPRKEDRLSKAQQEYERLRERRKEKELERMKIPFLDEEVMNPLKPLDCSMGAFRRPQLRKCPFGLADISEFRRVQPGQDHDGGLDGINWKIRVGSNDVFYVMKVFWDPAPPWPHYFAAQRECQNVALLQMMEAAVSDDVQRGDQNGPVLLHPEPRSLQEAKTNLRAFSNEGRQHCKGRELRHYLPRRLEPPPIRVEKIVRRLDDDASYVAVVYEFVDEGDNDYSTVKSVLEFLWHAGFSHADVTLPANWKNGVLIDLSDIVMPGAIGWSKRRYGIIDPNIIFQN</sequence>